<evidence type="ECO:0000313" key="7">
    <source>
        <dbReference type="Proteomes" id="UP000321192"/>
    </source>
</evidence>
<feature type="compositionally biased region" description="Polar residues" evidence="4">
    <location>
        <begin position="2360"/>
        <end position="2370"/>
    </location>
</feature>
<dbReference type="GO" id="GO:0009653">
    <property type="term" value="P:anatomical structure morphogenesis"/>
    <property type="evidence" value="ECO:0007669"/>
    <property type="project" value="TreeGrafter"/>
</dbReference>
<dbReference type="InterPro" id="IPR013783">
    <property type="entry name" value="Ig-like_fold"/>
</dbReference>
<proteinExistence type="predicted"/>
<dbReference type="NCBIfam" id="TIGR01965">
    <property type="entry name" value="VCBS_repeat"/>
    <property type="match status" value="2"/>
</dbReference>
<dbReference type="Gene3D" id="2.60.40.3440">
    <property type="match status" value="1"/>
</dbReference>
<feature type="region of interest" description="Disordered" evidence="4">
    <location>
        <begin position="2355"/>
        <end position="2381"/>
    </location>
</feature>
<dbReference type="InterPro" id="IPR040853">
    <property type="entry name" value="RapA2_cadherin-like"/>
</dbReference>
<evidence type="ECO:0000256" key="1">
    <source>
        <dbReference type="ARBA" id="ARBA00022729"/>
    </source>
</evidence>
<dbReference type="InterPro" id="IPR051561">
    <property type="entry name" value="FRAS1_ECM"/>
</dbReference>
<dbReference type="Gene3D" id="2.60.40.10">
    <property type="entry name" value="Immunoglobulins"/>
    <property type="match status" value="2"/>
</dbReference>
<feature type="compositionally biased region" description="Gly residues" evidence="4">
    <location>
        <begin position="1527"/>
        <end position="1539"/>
    </location>
</feature>
<keyword evidence="1" id="KW-0732">Signal</keyword>
<feature type="compositionally biased region" description="Polar residues" evidence="4">
    <location>
        <begin position="1650"/>
        <end position="1674"/>
    </location>
</feature>
<feature type="non-terminal residue" evidence="6">
    <location>
        <position position="2646"/>
    </location>
</feature>
<evidence type="ECO:0000256" key="4">
    <source>
        <dbReference type="SAM" id="MobiDB-lite"/>
    </source>
</evidence>
<feature type="non-terminal residue" evidence="6">
    <location>
        <position position="1"/>
    </location>
</feature>
<dbReference type="EMBL" id="SSFD01000112">
    <property type="protein sequence ID" value="TXH86297.1"/>
    <property type="molecule type" value="Genomic_DNA"/>
</dbReference>
<evidence type="ECO:0000256" key="3">
    <source>
        <dbReference type="ARBA" id="ARBA00023180"/>
    </source>
</evidence>
<organism evidence="6 7">
    <name type="scientific">Thauera aminoaromatica</name>
    <dbReference type="NCBI Taxonomy" id="164330"/>
    <lineage>
        <taxon>Bacteria</taxon>
        <taxon>Pseudomonadati</taxon>
        <taxon>Pseudomonadota</taxon>
        <taxon>Betaproteobacteria</taxon>
        <taxon>Rhodocyclales</taxon>
        <taxon>Zoogloeaceae</taxon>
        <taxon>Thauera</taxon>
    </lineage>
</organism>
<keyword evidence="3" id="KW-0325">Glycoprotein</keyword>
<feature type="domain" description="RapA2 cadherin-like" evidence="5">
    <location>
        <begin position="1830"/>
        <end position="1928"/>
    </location>
</feature>
<gene>
    <name evidence="6" type="ORF">E6Q80_07860</name>
</gene>
<protein>
    <submittedName>
        <fullName evidence="6">Tandem-95 repeat protein</fullName>
    </submittedName>
</protein>
<dbReference type="PROSITE" id="PS51854">
    <property type="entry name" value="CSPG"/>
    <property type="match status" value="3"/>
</dbReference>
<dbReference type="Pfam" id="PF17963">
    <property type="entry name" value="Big_9"/>
    <property type="match status" value="2"/>
</dbReference>
<dbReference type="PANTHER" id="PTHR45739:SF8">
    <property type="entry name" value="FRAS1-RELATED EXTRACELLULAR MATRIX PROTEIN 1"/>
    <property type="match status" value="1"/>
</dbReference>
<dbReference type="Proteomes" id="UP000321192">
    <property type="component" value="Unassembled WGS sequence"/>
</dbReference>
<dbReference type="Pfam" id="PF17803">
    <property type="entry name" value="Cadherin_4"/>
    <property type="match status" value="2"/>
</dbReference>
<dbReference type="Gene3D" id="2.60.40.2810">
    <property type="match status" value="1"/>
</dbReference>
<evidence type="ECO:0000313" key="6">
    <source>
        <dbReference type="EMBL" id="TXH86297.1"/>
    </source>
</evidence>
<keyword evidence="2" id="KW-0677">Repeat</keyword>
<name>A0A5C7SRS7_THASP</name>
<dbReference type="InterPro" id="IPR039005">
    <property type="entry name" value="CSPG_rpt"/>
</dbReference>
<dbReference type="RefSeq" id="WP_276658083.1">
    <property type="nucleotide sequence ID" value="NZ_SSFD01000112.1"/>
</dbReference>
<evidence type="ECO:0000259" key="5">
    <source>
        <dbReference type="Pfam" id="PF17803"/>
    </source>
</evidence>
<dbReference type="PANTHER" id="PTHR45739">
    <property type="entry name" value="MATRIX PROTEIN, PUTATIVE-RELATED"/>
    <property type="match status" value="1"/>
</dbReference>
<feature type="region of interest" description="Disordered" evidence="4">
    <location>
        <begin position="1650"/>
        <end position="1684"/>
    </location>
</feature>
<dbReference type="NCBIfam" id="NF012211">
    <property type="entry name" value="tand_rpt_95"/>
    <property type="match status" value="2"/>
</dbReference>
<comment type="caution">
    <text evidence="6">The sequence shown here is derived from an EMBL/GenBank/DDBJ whole genome shotgun (WGS) entry which is preliminary data.</text>
</comment>
<reference evidence="6 7" key="1">
    <citation type="submission" date="2018-09" db="EMBL/GenBank/DDBJ databases">
        <title>Metagenome Assembled Genomes from an Advanced Water Purification Facility.</title>
        <authorList>
            <person name="Stamps B.W."/>
            <person name="Spear J.R."/>
        </authorList>
    </citation>
    <scope>NUCLEOTIDE SEQUENCE [LARGE SCALE GENOMIC DNA]</scope>
    <source>
        <strain evidence="6">Bin_27_1</strain>
    </source>
</reference>
<dbReference type="InterPro" id="IPR010221">
    <property type="entry name" value="VCBS_dom"/>
</dbReference>
<accession>A0A5C7SRS7</accession>
<feature type="region of interest" description="Disordered" evidence="4">
    <location>
        <begin position="1516"/>
        <end position="1539"/>
    </location>
</feature>
<dbReference type="Pfam" id="PF16184">
    <property type="entry name" value="Cadherin_3"/>
    <property type="match status" value="4"/>
</dbReference>
<sequence>LALSGLDGLLAAPTITDSISATRSGSEDSNIAISGITLADGDGNNQTVTLSSSTGTLTLASTTGLIGLTGNGTGSVSFSGTLSDINAAINGMNFRGLAEASGAADFTISTNDGTTTVNRTVNLAITPTNDVPVLAGGTPLSVPEGGTTSFSAASNVGPTGFTQINLGLSDVDNTQNQVIIKVAGLPGQGVLKLGSNELSVGSTFAVSQIAQLSYTHNGNQVLAPTNDTFLITVDDGAGGLLTNQVVTVAITPVNQAPSVAGTVTVFEGEQDVSLTANTNLVPPVSTPRGAISGSDPDDTVFSYRITSLPTHGTLKYDGVAVTSASAGSPFIVADLSKLTYSHDGSEPTGTPDSFNMRITDSGGGTGVPLSQDTTIQIGVIGNNNDPVLTTDVTQTLTGTSTSLTVTPAMLQVTDTDSPDSSLTYTLTAVPNPAEGYFSLGGTRLVAGATFTQQDITDGRLVYITLSATPRTDSISFTVKDGDRRIYPTPRDGGIYVPGTDALAVNTFSINVQSTGVDGNPVPPPAPVNDVPNTGGSNAAALLEGQTITLDNTQLTATDPDTVPAQLTYRVLSLPTSGSIRLNGAALAYFDSFTQADVNAGHVTFVHSGGEDFNDVFTYSVSDGSTETAVRNFTLTITPQNDTPTATNGSRIFGPEGSSITITPANIVLTDADNSASDNETGYAVDNTLRFQITGNVTHGSLTLNGVAIGVGDYVTAAELAAGKLVYTHDSSENFTDSFRLVPIDDQGITAGTATATNHTSTGTELIVPITLTPINDAHQYQHKSQLISGEAGAITEGATATIGGALAYANTNGITGAGTPTLPANNVAHLVYGDTDNGTEQRQYRITTAPANGSLLLSGAVLSVGSAFTQADLDSGRITYRHNGSETSADFFDYVVSDGDFVSNDSSSVPQGSTPAPSRYNIELNPANDKPTITAAGSSLVVNSAITPVALPAITLADLDVAGGIGAGEQDFVQVTAEFLTAADAPFAAGVLSFSGALPAGVIVTNAAGDNTVVFQGSLADVQAALNQLRAATDGSDPDLANLKIKVTVDDRLRDASGALTAGANGGATNVDGTPIDATNNVASVVFAVAASDTNDPPVITNPTPNQTVNEDVRSQITGLSFSDPDAFSSTTNTITLTAGTGSHIYFGSSGSSTPAGLSVTAGAIGSSTVTLRGSATDLNAALGNLYYQSATHYNGDDTLSLTVDDGGNTGVDGGGTGSDSTAIAIAIRPVNDAPTLSMPSGTKFITDGSFEFIGAGNTISFNDAADISNATAGFEVGVDNYTITLNAQLSAANYGTIQVGTTIGLSVTSSTGNLVLTGNRADLLAALATVSYVPTDTNVNGAITFRVTVDDGNNGGTQLPSGVSGPTSATNTFTLITTDQNEAPSIAGLDATSANTYSEGGAAIVVDANATLVDPELDIYPSWSGAVLRIERNGGANTDDVFGVTGSGTTGINFSGANIRNGSTVVGSFTNTGGTLTVTFNGSATAAIADSVLQAVTYRNSSDAPPASVTLAYTINDQNPNTTGSGTAGGGQDQGGGGQLSGGGNILININQVVDKPVLSAGGAKIYTENNPALSVDNAITLSDADDTQMSGGSISLTSGFLPGDVLAVDTTGTGITASYNAATGILTLSGTDTTANYQSVLRSLTYLSTSEDPNNNDTPANRSRTVTYSLSDGGSSGAGTGTGTTTRLINIVPINDTPALGGAGSTRTFTENDPALLLEPSGWTLSDVDDTQMVSATVQIGAGLGSGDTLAAGSLPPGWTQSYNAGTGTLTLSGAATNLANVLSALETVRYSNASENPSTAQRTISWQVRDANSDAASNGTQLSNTLTTTLNVVSVPDAPVAVDDVNSITEGSVSVAGNVKPGTPGQDSDLDNTNAELSITGIRTGTEASGGVMSAIAAGTTSADGTIIAGLYGSLRIGADGSYSYTLDNANPVVNALKTGDTLTEVFSYTLADPGALSDVAQLTITIDGVTDGGPSITPVDGNGAATGETTVFEAGLTTVADTSETGTGSITLSADDGLDSLRIDGTLVTLAQINALGTTPVTITTSKGELTLTGFTVDTTVGGIPTSGTLDYTYTLSADQTTPGVNESTDVLALEINDAGGSSASGTLTIRIVDDQPSANADTNSVNEGFTTAPTTTSGNVFAAGSAGDAADRLGADVVPGPVSHVSFGATPGTLGAPLAGAYGSLTLAANGSYTYSLDNTHPTVAAMRAGDTLTEVFTYTITDKDGDTASTTLTITINGQNDPPVAVDDGILVTPEDTPLRGIPVLSNDSDPENDPLTVTSATIPPEQGSVTVNPDGTLDFIPAPNFHGTAVITYTISDGHGGTDTAIVTIQITPVDDLPIAVDDALEAREDTPLSGTLTGNDTPSGDGGNVWAKASDPAHGSVVVNPDGSFVYTPSPDYHGPDSFTYTITDADGDVSTATVTLTVKPVNDPPTGTDKTVTLKDGQNRPLSPADFGYADPDQDPMASVRIDTLPPDARLLLDGVPVVPGQVISIADLNAGKLVLVPGAATRTQTFDFSVFDGQLFQVSPNTFTALVEFTPDVILPRPEPTPPGTGPAALSPLDFYSQPSEQRWPVPRLFPPFVPALHVLPGVADVSIEWGIGSGIVPNLADRATVGEVRSAILGDYLGDSHALYVQHAVRH</sequence>
<feature type="domain" description="RapA2 cadherin-like" evidence="5">
    <location>
        <begin position="2109"/>
        <end position="2200"/>
    </location>
</feature>
<evidence type="ECO:0000256" key="2">
    <source>
        <dbReference type="ARBA" id="ARBA00022737"/>
    </source>
</evidence>